<evidence type="ECO:0000256" key="4">
    <source>
        <dbReference type="ARBA" id="ARBA00040194"/>
    </source>
</evidence>
<evidence type="ECO:0000256" key="1">
    <source>
        <dbReference type="ARBA" id="ARBA00022722"/>
    </source>
</evidence>
<dbReference type="RefSeq" id="WP_379950075.1">
    <property type="nucleotide sequence ID" value="NZ_JBHMAF010000086.1"/>
</dbReference>
<evidence type="ECO:0000313" key="7">
    <source>
        <dbReference type="Proteomes" id="UP001589609"/>
    </source>
</evidence>
<dbReference type="CDD" id="cd00085">
    <property type="entry name" value="HNHc"/>
    <property type="match status" value="1"/>
</dbReference>
<name>A0ABV5WGN6_9BACI</name>
<sequence>MEDIFKVRNYQDAKRGRLIWRLCVICNKDFQVPYINRHTIITCCSYCQDLRIAWTKNRGKYKLCKICDKPIWCQPRKEHKYCSRKCKDSAVSVYSWDRNSAIMETGRKKYYGPNWLIQRKRARERDEQRCRLCSIHENEYGQELSVHHIVPFVYFQSYEDANSLDNLLSLCEPCHRKVHQGENHPSAFCPNKILFKNERHKIWQQQYEKAQKVINLLLNTDLSLKQISDQVGLSYGNVQRMYRGDSWKTLYEKAPRLIRPRKKANHGVKNME</sequence>
<dbReference type="PANTHER" id="PTHR41286:SF1">
    <property type="entry name" value="HNH NUCLEASE YAJD-RELATED"/>
    <property type="match status" value="1"/>
</dbReference>
<reference evidence="6 7" key="1">
    <citation type="submission" date="2024-09" db="EMBL/GenBank/DDBJ databases">
        <authorList>
            <person name="Sun Q."/>
            <person name="Mori K."/>
        </authorList>
    </citation>
    <scope>NUCLEOTIDE SEQUENCE [LARGE SCALE GENOMIC DNA]</scope>
    <source>
        <strain evidence="6 7">JCM 11201</strain>
    </source>
</reference>
<comment type="caution">
    <text evidence="6">The sequence shown here is derived from an EMBL/GenBank/DDBJ whole genome shotgun (WGS) entry which is preliminary data.</text>
</comment>
<accession>A0ABV5WGN6</accession>
<keyword evidence="1" id="KW-0540">Nuclease</keyword>
<protein>
    <recommendedName>
        <fullName evidence="4">Putative HNH nuclease YajD</fullName>
    </recommendedName>
</protein>
<feature type="domain" description="HNH" evidence="5">
    <location>
        <begin position="130"/>
        <end position="180"/>
    </location>
</feature>
<evidence type="ECO:0000313" key="6">
    <source>
        <dbReference type="EMBL" id="MFB9759730.1"/>
    </source>
</evidence>
<evidence type="ECO:0000259" key="5">
    <source>
        <dbReference type="Pfam" id="PF01844"/>
    </source>
</evidence>
<dbReference type="Proteomes" id="UP001589609">
    <property type="component" value="Unassembled WGS sequence"/>
</dbReference>
<keyword evidence="7" id="KW-1185">Reference proteome</keyword>
<dbReference type="Gene3D" id="1.10.30.50">
    <property type="match status" value="1"/>
</dbReference>
<organism evidence="6 7">
    <name type="scientific">Ectobacillus funiculus</name>
    <dbReference type="NCBI Taxonomy" id="137993"/>
    <lineage>
        <taxon>Bacteria</taxon>
        <taxon>Bacillati</taxon>
        <taxon>Bacillota</taxon>
        <taxon>Bacilli</taxon>
        <taxon>Bacillales</taxon>
        <taxon>Bacillaceae</taxon>
        <taxon>Ectobacillus</taxon>
    </lineage>
</organism>
<dbReference type="PANTHER" id="PTHR41286">
    <property type="entry name" value="HNH NUCLEASE YAJD-RELATED"/>
    <property type="match status" value="1"/>
</dbReference>
<evidence type="ECO:0000256" key="2">
    <source>
        <dbReference type="ARBA" id="ARBA00022801"/>
    </source>
</evidence>
<gene>
    <name evidence="6" type="ORF">ACFFMS_15085</name>
</gene>
<dbReference type="Pfam" id="PF01844">
    <property type="entry name" value="HNH"/>
    <property type="match status" value="1"/>
</dbReference>
<dbReference type="EMBL" id="JBHMAF010000086">
    <property type="protein sequence ID" value="MFB9759730.1"/>
    <property type="molecule type" value="Genomic_DNA"/>
</dbReference>
<dbReference type="InterPro" id="IPR002711">
    <property type="entry name" value="HNH"/>
</dbReference>
<dbReference type="GO" id="GO:0004519">
    <property type="term" value="F:endonuclease activity"/>
    <property type="evidence" value="ECO:0007669"/>
    <property type="project" value="UniProtKB-KW"/>
</dbReference>
<proteinExistence type="inferred from homology"/>
<dbReference type="InterPro" id="IPR003615">
    <property type="entry name" value="HNH_nuc"/>
</dbReference>
<keyword evidence="6" id="KW-0255">Endonuclease</keyword>
<evidence type="ECO:0000256" key="3">
    <source>
        <dbReference type="ARBA" id="ARBA00038412"/>
    </source>
</evidence>
<keyword evidence="2" id="KW-0378">Hydrolase</keyword>
<comment type="similarity">
    <text evidence="3">Belongs to the HNH nuclease family.</text>
</comment>